<dbReference type="Proteomes" id="UP001565368">
    <property type="component" value="Unassembled WGS sequence"/>
</dbReference>
<comment type="caution">
    <text evidence="1">The sequence shown here is derived from an EMBL/GenBank/DDBJ whole genome shotgun (WGS) entry which is preliminary data.</text>
</comment>
<dbReference type="GeneID" id="95984870"/>
<dbReference type="RefSeq" id="XP_069209772.1">
    <property type="nucleotide sequence ID" value="XM_069352354.1"/>
</dbReference>
<proteinExistence type="predicted"/>
<organism evidence="1 2">
    <name type="scientific">Vanrija albida</name>
    <dbReference type="NCBI Taxonomy" id="181172"/>
    <lineage>
        <taxon>Eukaryota</taxon>
        <taxon>Fungi</taxon>
        <taxon>Dikarya</taxon>
        <taxon>Basidiomycota</taxon>
        <taxon>Agaricomycotina</taxon>
        <taxon>Tremellomycetes</taxon>
        <taxon>Trichosporonales</taxon>
        <taxon>Trichosporonaceae</taxon>
        <taxon>Vanrija</taxon>
    </lineage>
</organism>
<protein>
    <submittedName>
        <fullName evidence="1">Uncharacterized protein</fullName>
    </submittedName>
</protein>
<evidence type="ECO:0000313" key="2">
    <source>
        <dbReference type="Proteomes" id="UP001565368"/>
    </source>
</evidence>
<sequence length="211" mass="22893">MTTRHRRPSFSTDVARLGVPINPGDPAFAAPFAQEDDGEEMAKHIDQHVKNTAGIPGGSVTAPATSQSASSPMDLPLGDEASVAESPDLVAQARMAYMQTTFGLPQARQLRDAVLRFFDTHGLCPWCPLHQVGTFMSHSFTPGDLTTGFVRRSRTPIGVIPLKKAEHLSLHHPAEWAALGLGKVRAAGYSTTFQRLSNFELQMQNRTDTDA</sequence>
<keyword evidence="2" id="KW-1185">Reference proteome</keyword>
<gene>
    <name evidence="1" type="ORF">Q8F55_003827</name>
</gene>
<reference evidence="1 2" key="1">
    <citation type="submission" date="2023-08" db="EMBL/GenBank/DDBJ databases">
        <title>Annotated Genome Sequence of Vanrija albida AlHP1.</title>
        <authorList>
            <person name="Herzog R."/>
        </authorList>
    </citation>
    <scope>NUCLEOTIDE SEQUENCE [LARGE SCALE GENOMIC DNA]</scope>
    <source>
        <strain evidence="1 2">AlHP1</strain>
    </source>
</reference>
<evidence type="ECO:0000313" key="1">
    <source>
        <dbReference type="EMBL" id="KAL1409828.1"/>
    </source>
</evidence>
<name>A0ABR3Q579_9TREE</name>
<accession>A0ABR3Q579</accession>
<dbReference type="EMBL" id="JBBXJM010000003">
    <property type="protein sequence ID" value="KAL1409828.1"/>
    <property type="molecule type" value="Genomic_DNA"/>
</dbReference>